<dbReference type="InterPro" id="IPR040251">
    <property type="entry name" value="SEC31-like"/>
</dbReference>
<dbReference type="Proteomes" id="UP001210925">
    <property type="component" value="Unassembled WGS sequence"/>
</dbReference>
<feature type="repeat" description="WD" evidence="12">
    <location>
        <begin position="243"/>
        <end position="276"/>
    </location>
</feature>
<keyword evidence="10" id="KW-0653">Protein transport</keyword>
<dbReference type="GO" id="GO:0030127">
    <property type="term" value="C:COPII vesicle coat"/>
    <property type="evidence" value="ECO:0007669"/>
    <property type="project" value="TreeGrafter"/>
</dbReference>
<proteinExistence type="inferred from homology"/>
<dbReference type="AlphaFoldDB" id="A0AAD5Y312"/>
<keyword evidence="5" id="KW-0813">Transport</keyword>
<gene>
    <name evidence="15" type="primary">SEC31</name>
    <name evidence="15" type="ORF">HK103_001539</name>
</gene>
<dbReference type="InterPro" id="IPR015943">
    <property type="entry name" value="WD40/YVTN_repeat-like_dom_sf"/>
</dbReference>
<feature type="repeat" description="WD" evidence="12">
    <location>
        <begin position="105"/>
        <end position="147"/>
    </location>
</feature>
<keyword evidence="9" id="KW-0931">ER-Golgi transport</keyword>
<dbReference type="PROSITE" id="PS00678">
    <property type="entry name" value="WD_REPEATS_1"/>
    <property type="match status" value="2"/>
</dbReference>
<keyword evidence="8" id="KW-0256">Endoplasmic reticulum</keyword>
<dbReference type="PANTHER" id="PTHR13923:SF11">
    <property type="entry name" value="SECRETORY 31, ISOFORM D"/>
    <property type="match status" value="1"/>
</dbReference>
<evidence type="ECO:0000256" key="1">
    <source>
        <dbReference type="ARBA" id="ARBA00004240"/>
    </source>
</evidence>
<dbReference type="GO" id="GO:0007029">
    <property type="term" value="P:endoplasmic reticulum organization"/>
    <property type="evidence" value="ECO:0007669"/>
    <property type="project" value="TreeGrafter"/>
</dbReference>
<comment type="caution">
    <text evidence="15">The sequence shown here is derived from an EMBL/GenBank/DDBJ whole genome shotgun (WGS) entry which is preliminary data.</text>
</comment>
<evidence type="ECO:0000256" key="9">
    <source>
        <dbReference type="ARBA" id="ARBA00022892"/>
    </source>
</evidence>
<dbReference type="InterPro" id="IPR001680">
    <property type="entry name" value="WD40_rpt"/>
</dbReference>
<evidence type="ECO:0000256" key="12">
    <source>
        <dbReference type="PROSITE-ProRule" id="PRU00221"/>
    </source>
</evidence>
<dbReference type="Pfam" id="PF00400">
    <property type="entry name" value="WD40"/>
    <property type="match status" value="2"/>
</dbReference>
<dbReference type="GO" id="GO:0090110">
    <property type="term" value="P:COPII-coated vesicle cargo loading"/>
    <property type="evidence" value="ECO:0007669"/>
    <property type="project" value="TreeGrafter"/>
</dbReference>
<keyword evidence="13" id="KW-0175">Coiled coil</keyword>
<feature type="region of interest" description="Disordered" evidence="14">
    <location>
        <begin position="933"/>
        <end position="995"/>
    </location>
</feature>
<evidence type="ECO:0000256" key="6">
    <source>
        <dbReference type="ARBA" id="ARBA00022574"/>
    </source>
</evidence>
<accession>A0AAD5Y312</accession>
<evidence type="ECO:0000256" key="8">
    <source>
        <dbReference type="ARBA" id="ARBA00022824"/>
    </source>
</evidence>
<evidence type="ECO:0000313" key="16">
    <source>
        <dbReference type="Proteomes" id="UP001210925"/>
    </source>
</evidence>
<dbReference type="InterPro" id="IPR036322">
    <property type="entry name" value="WD40_repeat_dom_sf"/>
</dbReference>
<organism evidence="15 16">
    <name type="scientific">Boothiomyces macroporosus</name>
    <dbReference type="NCBI Taxonomy" id="261099"/>
    <lineage>
        <taxon>Eukaryota</taxon>
        <taxon>Fungi</taxon>
        <taxon>Fungi incertae sedis</taxon>
        <taxon>Chytridiomycota</taxon>
        <taxon>Chytridiomycota incertae sedis</taxon>
        <taxon>Chytridiomycetes</taxon>
        <taxon>Rhizophydiales</taxon>
        <taxon>Terramycetaceae</taxon>
        <taxon>Boothiomyces</taxon>
    </lineage>
</organism>
<evidence type="ECO:0000256" key="5">
    <source>
        <dbReference type="ARBA" id="ARBA00022448"/>
    </source>
</evidence>
<protein>
    <recommendedName>
        <fullName evidence="4">Protein transport protein SEC31</fullName>
    </recommendedName>
    <alternativeName>
        <fullName evidence="3">Protein transport protein sec31</fullName>
    </alternativeName>
</protein>
<evidence type="ECO:0000313" key="15">
    <source>
        <dbReference type="EMBL" id="KAJ3252470.1"/>
    </source>
</evidence>
<sequence>MIKRIDRTSTTSWSPATEKEPLLALGSVAGALDASFSSKAELEIYSLNLNSTDKNLLKVHSITSNSRFNRIAWGATHLACGKENGELDIWETKSLLKKTDKPFYSTKLSGPVRGLDFNPITTNLLASGALDGEIFIWDLNQVNSPYEPGARSQRLEDVTALAWNKQVSYILASGSSNGYSVIWDLRNRKELIKINNPNGRKPITAISWNPDIPTQLLTCSDDDANPVILMWDLRNASAPEKTLSGHSKGVLSMDWCPKDSELLLSCGKDNRTIVWDTLRGVPIGDLVHSSNWSFDTKWCPRNPDLCVVASYDGRVSVHSIQGASNHPEEDIFSPPPPVHQDIDPTDPFAQIGMVPTNSNQRVQQPIFTLPHPPKWLRKSIGAVWGFGGKLAIFDSAHGSRVSIKSIPINEEFVFRTSQLEYILQSANPEITSQYCDYMKDSEFVKSEKDKDIWKFMKTLFAANSADLIRDFIGFDGSFEKDVRLSAILEKLNMNNSQENQEAETPAKEPFSIFSGKQTEEADIDKIITKAIIVGDYEMAVNVCVATNRMADAFMLSYYGGPELVEKVQLEYFKKNSKVRSYSRLLENIYHGDLTDVVEHAKLDGNDSWKDLLALVCTYAKPEEYAHYYSTLGNRMVVSSGGDRKHVAALCYLGAGEMEKVVSLWCQGQPNKRTVIPGDNIELLNLIEKISIFSQAISYHDQDLVLQDPQDNYALSDLYDLFIDYAYAAATQNKIDAAFRFLEQVPPHYIPSKPLPDVGILRDRVYTAFNYKQAVNGQPPVFPFERVNVFDGEKLRRENEAAEKARSAVSNQYQSFQANNSAPQNSWNNQSYGEQSRFPQYNQYQGTTYNQYSGSTQYPPVGSSYGQPPIGNPYNVSPAPPPINSYNQPPAPGYGTTPPISNPYTAQAPSFTPGPPSVTAANQWIPPPATSYNSAPPVTAASRVNSTGHAPPIAEAHYEPPTFVAPNANQNFNYPLPRQDSIVSQPPPPIEPKLCN</sequence>
<dbReference type="Gene3D" id="1.25.40.1030">
    <property type="match status" value="1"/>
</dbReference>
<dbReference type="Gene3D" id="2.130.10.10">
    <property type="entry name" value="YVTN repeat-like/Quinoprotein amine dehydrogenase"/>
    <property type="match status" value="1"/>
</dbReference>
<evidence type="ECO:0000256" key="7">
    <source>
        <dbReference type="ARBA" id="ARBA00022737"/>
    </source>
</evidence>
<keyword evidence="6 12" id="KW-0853">WD repeat</keyword>
<dbReference type="GO" id="GO:0070971">
    <property type="term" value="C:endoplasmic reticulum exit site"/>
    <property type="evidence" value="ECO:0007669"/>
    <property type="project" value="TreeGrafter"/>
</dbReference>
<dbReference type="SMART" id="SM00320">
    <property type="entry name" value="WD40"/>
    <property type="match status" value="5"/>
</dbReference>
<feature type="compositionally biased region" description="Polar residues" evidence="14">
    <location>
        <begin position="933"/>
        <end position="947"/>
    </location>
</feature>
<dbReference type="GO" id="GO:0005198">
    <property type="term" value="F:structural molecule activity"/>
    <property type="evidence" value="ECO:0007669"/>
    <property type="project" value="TreeGrafter"/>
</dbReference>
<comment type="subcellular location">
    <subcellularLocation>
        <location evidence="1">Endoplasmic reticulum</location>
    </subcellularLocation>
</comment>
<dbReference type="PROSITE" id="PS50082">
    <property type="entry name" value="WD_REPEATS_2"/>
    <property type="match status" value="3"/>
</dbReference>
<evidence type="ECO:0000256" key="3">
    <source>
        <dbReference type="ARBA" id="ARBA00013507"/>
    </source>
</evidence>
<keyword evidence="16" id="KW-1185">Reference proteome</keyword>
<dbReference type="GO" id="GO:0015031">
    <property type="term" value="P:protein transport"/>
    <property type="evidence" value="ECO:0007669"/>
    <property type="project" value="UniProtKB-KW"/>
</dbReference>
<dbReference type="EMBL" id="JADGKB010000140">
    <property type="protein sequence ID" value="KAJ3252470.1"/>
    <property type="molecule type" value="Genomic_DNA"/>
</dbReference>
<dbReference type="InterPro" id="IPR019775">
    <property type="entry name" value="WD40_repeat_CS"/>
</dbReference>
<reference evidence="15" key="1">
    <citation type="submission" date="2020-05" db="EMBL/GenBank/DDBJ databases">
        <title>Phylogenomic resolution of chytrid fungi.</title>
        <authorList>
            <person name="Stajich J.E."/>
            <person name="Amses K."/>
            <person name="Simmons R."/>
            <person name="Seto K."/>
            <person name="Myers J."/>
            <person name="Bonds A."/>
            <person name="Quandt C.A."/>
            <person name="Barry K."/>
            <person name="Liu P."/>
            <person name="Grigoriev I."/>
            <person name="Longcore J.E."/>
            <person name="James T.Y."/>
        </authorList>
    </citation>
    <scope>NUCLEOTIDE SEQUENCE</scope>
    <source>
        <strain evidence="15">PLAUS21</strain>
    </source>
</reference>
<keyword evidence="7" id="KW-0677">Repeat</keyword>
<dbReference type="PANTHER" id="PTHR13923">
    <property type="entry name" value="SEC31-RELATED PROTEIN"/>
    <property type="match status" value="1"/>
</dbReference>
<evidence type="ECO:0000256" key="4">
    <source>
        <dbReference type="ARBA" id="ARBA00021236"/>
    </source>
</evidence>
<feature type="coiled-coil region" evidence="13">
    <location>
        <begin position="791"/>
        <end position="818"/>
    </location>
</feature>
<evidence type="ECO:0000256" key="13">
    <source>
        <dbReference type="SAM" id="Coils"/>
    </source>
</evidence>
<dbReference type="SUPFAM" id="SSF50978">
    <property type="entry name" value="WD40 repeat-like"/>
    <property type="match status" value="1"/>
</dbReference>
<feature type="compositionally biased region" description="Pro residues" evidence="14">
    <location>
        <begin position="984"/>
        <end position="995"/>
    </location>
</feature>
<evidence type="ECO:0000256" key="10">
    <source>
        <dbReference type="ARBA" id="ARBA00022927"/>
    </source>
</evidence>
<feature type="repeat" description="WD" evidence="12">
    <location>
        <begin position="151"/>
        <end position="193"/>
    </location>
</feature>
<name>A0AAD5Y312_9FUNG</name>
<evidence type="ECO:0000256" key="11">
    <source>
        <dbReference type="ARBA" id="ARBA00025471"/>
    </source>
</evidence>
<comment type="similarity">
    <text evidence="2">Belongs to the WD repeat SEC31 family.</text>
</comment>
<dbReference type="PROSITE" id="PS50294">
    <property type="entry name" value="WD_REPEATS_REGION"/>
    <property type="match status" value="1"/>
</dbReference>
<comment type="function">
    <text evidence="11">Component of the coat protein complex II (COPII) which promotes the formation of transport vesicles from the endoplasmic reticulum (ER). The coat has two main functions, the physical deformation of the endoplasmic reticulum membrane into vesicles and the selection of cargo molecules.</text>
</comment>
<evidence type="ECO:0000256" key="2">
    <source>
        <dbReference type="ARBA" id="ARBA00009358"/>
    </source>
</evidence>
<evidence type="ECO:0000256" key="14">
    <source>
        <dbReference type="SAM" id="MobiDB-lite"/>
    </source>
</evidence>